<evidence type="ECO:0000256" key="1">
    <source>
        <dbReference type="SAM" id="MobiDB-lite"/>
    </source>
</evidence>
<keyword evidence="2" id="KW-1133">Transmembrane helix</keyword>
<proteinExistence type="predicted"/>
<dbReference type="PANTHER" id="PTHR36784">
    <property type="entry name" value="HISTONE-LYSINE N-METHYLTRANSFERASE"/>
    <property type="match status" value="1"/>
</dbReference>
<feature type="transmembrane region" description="Helical" evidence="2">
    <location>
        <begin position="97"/>
        <end position="118"/>
    </location>
</feature>
<evidence type="ECO:0000313" key="3">
    <source>
        <dbReference type="EMBL" id="GMH03368.1"/>
    </source>
</evidence>
<feature type="compositionally biased region" description="Basic and acidic residues" evidence="1">
    <location>
        <begin position="20"/>
        <end position="33"/>
    </location>
</feature>
<feature type="compositionally biased region" description="Basic residues" evidence="1">
    <location>
        <begin position="1"/>
        <end position="13"/>
    </location>
</feature>
<dbReference type="SUPFAM" id="SSF103473">
    <property type="entry name" value="MFS general substrate transporter"/>
    <property type="match status" value="1"/>
</dbReference>
<keyword evidence="2" id="KW-0472">Membrane</keyword>
<comment type="caution">
    <text evidence="3">The sequence shown here is derived from an EMBL/GenBank/DDBJ whole genome shotgun (WGS) entry which is preliminary data.</text>
</comment>
<evidence type="ECO:0000313" key="4">
    <source>
        <dbReference type="Proteomes" id="UP001279734"/>
    </source>
</evidence>
<feature type="region of interest" description="Disordered" evidence="1">
    <location>
        <begin position="1"/>
        <end position="35"/>
    </location>
</feature>
<dbReference type="PANTHER" id="PTHR36784:SF1">
    <property type="entry name" value="HISTONE-LYSINE N-METHYLTRANSFERASE"/>
    <property type="match status" value="1"/>
</dbReference>
<keyword evidence="4" id="KW-1185">Reference proteome</keyword>
<name>A0AAD3S2V3_NEPGR</name>
<dbReference type="Proteomes" id="UP001279734">
    <property type="component" value="Unassembled WGS sequence"/>
</dbReference>
<gene>
    <name evidence="3" type="ORF">Nepgr_005207</name>
</gene>
<dbReference type="EMBL" id="BSYO01000004">
    <property type="protein sequence ID" value="GMH03368.1"/>
    <property type="molecule type" value="Genomic_DNA"/>
</dbReference>
<sequence length="200" mass="23546">MSSAKRLARKLKKSASQTADDDRFSLPRVDGGRPIDTQEQEDLVRSFEKEVAQQSRLWRSVFAVLLCCFWAFLIYSIYQQAIYPWELRYHAYFMDDIDSWVVVLAEWLAVLACSMAIVGLLHGSKHHRRWIWYSCFPGTLLAAFWLYYMLRMPRFRWDIVWLPFGPLGGAGICLYLDHLLNESAKEVHKLRSYMYAYKAN</sequence>
<keyword evidence="2" id="KW-0812">Transmembrane</keyword>
<protein>
    <submittedName>
        <fullName evidence="3">Uncharacterized protein</fullName>
    </submittedName>
</protein>
<feature type="transmembrane region" description="Helical" evidence="2">
    <location>
        <begin position="130"/>
        <end position="148"/>
    </location>
</feature>
<reference evidence="3" key="1">
    <citation type="submission" date="2023-05" db="EMBL/GenBank/DDBJ databases">
        <title>Nepenthes gracilis genome sequencing.</title>
        <authorList>
            <person name="Fukushima K."/>
        </authorList>
    </citation>
    <scope>NUCLEOTIDE SEQUENCE</scope>
    <source>
        <strain evidence="3">SING2019-196</strain>
    </source>
</reference>
<organism evidence="3 4">
    <name type="scientific">Nepenthes gracilis</name>
    <name type="common">Slender pitcher plant</name>
    <dbReference type="NCBI Taxonomy" id="150966"/>
    <lineage>
        <taxon>Eukaryota</taxon>
        <taxon>Viridiplantae</taxon>
        <taxon>Streptophyta</taxon>
        <taxon>Embryophyta</taxon>
        <taxon>Tracheophyta</taxon>
        <taxon>Spermatophyta</taxon>
        <taxon>Magnoliopsida</taxon>
        <taxon>eudicotyledons</taxon>
        <taxon>Gunneridae</taxon>
        <taxon>Pentapetalae</taxon>
        <taxon>Caryophyllales</taxon>
        <taxon>Nepenthaceae</taxon>
        <taxon>Nepenthes</taxon>
    </lineage>
</organism>
<dbReference type="AlphaFoldDB" id="A0AAD3S2V3"/>
<feature type="transmembrane region" description="Helical" evidence="2">
    <location>
        <begin position="160"/>
        <end position="180"/>
    </location>
</feature>
<accession>A0AAD3S2V3</accession>
<feature type="transmembrane region" description="Helical" evidence="2">
    <location>
        <begin position="57"/>
        <end position="77"/>
    </location>
</feature>
<dbReference type="InterPro" id="IPR036259">
    <property type="entry name" value="MFS_trans_sf"/>
</dbReference>
<evidence type="ECO:0000256" key="2">
    <source>
        <dbReference type="SAM" id="Phobius"/>
    </source>
</evidence>